<dbReference type="Gene3D" id="1.25.40.10">
    <property type="entry name" value="Tetratricopeptide repeat domain"/>
    <property type="match status" value="1"/>
</dbReference>
<organism evidence="1 2">
    <name type="scientific">Hevea brasiliensis</name>
    <name type="common">Para rubber tree</name>
    <name type="synonym">Siphonia brasiliensis</name>
    <dbReference type="NCBI Taxonomy" id="3981"/>
    <lineage>
        <taxon>Eukaryota</taxon>
        <taxon>Viridiplantae</taxon>
        <taxon>Streptophyta</taxon>
        <taxon>Embryophyta</taxon>
        <taxon>Tracheophyta</taxon>
        <taxon>Spermatophyta</taxon>
        <taxon>Magnoliopsida</taxon>
        <taxon>eudicotyledons</taxon>
        <taxon>Gunneridae</taxon>
        <taxon>Pentapetalae</taxon>
        <taxon>rosids</taxon>
        <taxon>fabids</taxon>
        <taxon>Malpighiales</taxon>
        <taxon>Euphorbiaceae</taxon>
        <taxon>Crotonoideae</taxon>
        <taxon>Micrandreae</taxon>
        <taxon>Hevea</taxon>
    </lineage>
</organism>
<evidence type="ECO:0000313" key="2">
    <source>
        <dbReference type="Proteomes" id="UP000467840"/>
    </source>
</evidence>
<reference evidence="1 2" key="1">
    <citation type="journal article" date="2020" name="Mol. Plant">
        <title>The Chromosome-Based Rubber Tree Genome Provides New Insights into Spurge Genome Evolution and Rubber Biosynthesis.</title>
        <authorList>
            <person name="Liu J."/>
            <person name="Shi C."/>
            <person name="Shi C.C."/>
            <person name="Li W."/>
            <person name="Zhang Q.J."/>
            <person name="Zhang Y."/>
            <person name="Li K."/>
            <person name="Lu H.F."/>
            <person name="Shi C."/>
            <person name="Zhu S.T."/>
            <person name="Xiao Z.Y."/>
            <person name="Nan H."/>
            <person name="Yue Y."/>
            <person name="Zhu X.G."/>
            <person name="Wu Y."/>
            <person name="Hong X.N."/>
            <person name="Fan G.Y."/>
            <person name="Tong Y."/>
            <person name="Zhang D."/>
            <person name="Mao C.L."/>
            <person name="Liu Y.L."/>
            <person name="Hao S.J."/>
            <person name="Liu W.Q."/>
            <person name="Lv M.Q."/>
            <person name="Zhang H.B."/>
            <person name="Liu Y."/>
            <person name="Hu-Tang G.R."/>
            <person name="Wang J.P."/>
            <person name="Wang J.H."/>
            <person name="Sun Y.H."/>
            <person name="Ni S.B."/>
            <person name="Chen W.B."/>
            <person name="Zhang X.C."/>
            <person name="Jiao Y.N."/>
            <person name="Eichler E.E."/>
            <person name="Li G.H."/>
            <person name="Liu X."/>
            <person name="Gao L.Z."/>
        </authorList>
    </citation>
    <scope>NUCLEOTIDE SEQUENCE [LARGE SCALE GENOMIC DNA]</scope>
    <source>
        <strain evidence="2">cv. GT1</strain>
        <tissue evidence="1">Leaf</tissue>
    </source>
</reference>
<evidence type="ECO:0000313" key="1">
    <source>
        <dbReference type="EMBL" id="KAF2290157.1"/>
    </source>
</evidence>
<comment type="caution">
    <text evidence="1">The sequence shown here is derived from an EMBL/GenBank/DDBJ whole genome shotgun (WGS) entry which is preliminary data.</text>
</comment>
<gene>
    <name evidence="1" type="ORF">GH714_003759</name>
</gene>
<keyword evidence="2" id="KW-1185">Reference proteome</keyword>
<dbReference type="SUPFAM" id="SSF48452">
    <property type="entry name" value="TPR-like"/>
    <property type="match status" value="1"/>
</dbReference>
<proteinExistence type="predicted"/>
<dbReference type="Proteomes" id="UP000467840">
    <property type="component" value="Chromosome 2"/>
</dbReference>
<dbReference type="EMBL" id="JAAGAX010000015">
    <property type="protein sequence ID" value="KAF2290157.1"/>
    <property type="molecule type" value="Genomic_DNA"/>
</dbReference>
<name>A0A6A6KN68_HEVBR</name>
<dbReference type="AlphaFoldDB" id="A0A6A6KN68"/>
<accession>A0A6A6KN68</accession>
<protein>
    <submittedName>
        <fullName evidence="1">Uncharacterized protein</fullName>
    </submittedName>
</protein>
<dbReference type="InterPro" id="IPR011990">
    <property type="entry name" value="TPR-like_helical_dom_sf"/>
</dbReference>
<sequence>MPPRKAIVGRRSLKDKGNEFFKAGNYLKAAALYTQAIKLDLQILLFIGLGCFPNISTVQSTEHESEKIGSEECCKEIFSFLVETMEAAVKSWHETSNVDPRVYFLIDKEKTETDKYAPVVNIDKAFDRLIHTAVVSHFLDSMLRRLSQKQLV</sequence>